<dbReference type="InterPro" id="IPR015943">
    <property type="entry name" value="WD40/YVTN_repeat-like_dom_sf"/>
</dbReference>
<feature type="repeat" description="WD" evidence="3">
    <location>
        <begin position="757"/>
        <end position="791"/>
    </location>
</feature>
<feature type="repeat" description="WD" evidence="3">
    <location>
        <begin position="839"/>
        <end position="873"/>
    </location>
</feature>
<dbReference type="PANTHER" id="PTHR19879">
    <property type="entry name" value="TRANSCRIPTION INITIATION FACTOR TFIID"/>
    <property type="match status" value="1"/>
</dbReference>
<dbReference type="InterPro" id="IPR019775">
    <property type="entry name" value="WD40_repeat_CS"/>
</dbReference>
<dbReference type="InterPro" id="IPR036322">
    <property type="entry name" value="WD40_repeat_dom_sf"/>
</dbReference>
<dbReference type="AlphaFoldDB" id="A0A856MHE8"/>
<dbReference type="PANTHER" id="PTHR19879:SF9">
    <property type="entry name" value="TRANSCRIPTION INITIATION FACTOR TFIID SUBUNIT 5"/>
    <property type="match status" value="1"/>
</dbReference>
<evidence type="ECO:0000256" key="3">
    <source>
        <dbReference type="PROSITE-ProRule" id="PRU00221"/>
    </source>
</evidence>
<evidence type="ECO:0000256" key="1">
    <source>
        <dbReference type="ARBA" id="ARBA00022574"/>
    </source>
</evidence>
<dbReference type="PROSITE" id="PS50294">
    <property type="entry name" value="WD_REPEATS_REGION"/>
    <property type="match status" value="7"/>
</dbReference>
<dbReference type="Proteomes" id="UP000503129">
    <property type="component" value="Chromosome"/>
</dbReference>
<gene>
    <name evidence="7" type="ORF">DP114_24650</name>
</gene>
<evidence type="ECO:0000256" key="4">
    <source>
        <dbReference type="SAM" id="MobiDB-lite"/>
    </source>
</evidence>
<dbReference type="RefSeq" id="WP_171977352.1">
    <property type="nucleotide sequence ID" value="NZ_CAWOXK010000001.1"/>
</dbReference>
<evidence type="ECO:0000313" key="8">
    <source>
        <dbReference type="Proteomes" id="UP000503129"/>
    </source>
</evidence>
<evidence type="ECO:0000256" key="2">
    <source>
        <dbReference type="ARBA" id="ARBA00022737"/>
    </source>
</evidence>
<feature type="repeat" description="WD" evidence="3">
    <location>
        <begin position="675"/>
        <end position="709"/>
    </location>
</feature>
<sequence length="1022" mass="113324">MLETQTRLNPFPGLRPFEAHENYLFFGREGQTDELLRRLRRHRFLAVVGTSGSGKSSLVRAGLLPALLGGFMTQAGSSWRVALMRPGNDPIANLAQALNHPDVLGLETEDAPIQTIITETVLRRGALGLIEVVQQARKPSDENLLVVVDQFEELFRFKQNSPRKDSGDEAAAFVKLLLEATRTKLDSQTSPRPPGTPLLTKERGRGEVIPVNATRYQQQELPIYVVLTMRSDFLGDCAQFRDLPEKMNDSQYLIPRLTRDQLRAAITGPVGVGEEEITPRLVNRLINDVGDNPDQLPILQHALMRTWNYHKLGEPIDLQHYEAIGGMDKALSQHADEIYNQLPDERCQKIAEKLFKCLTEKGSDSRGIRRPTKLSEVCAVAEATEAAVIDIVEQFRAPGCSFLMPPVPVELNENFVLDISHESFMRVWQKLKDWVEEEAQSARIYRRLAETSALYQEKQAGLWRDPELTIALKWRERNKPNQAWAGRYNPQFEQAMQFLDESARARDAEEAEKERQQQEELRRQQEEIERQKKARRNITYALVVAVAGFLAASGLGVAAFFQYRQAQQNEIKAFRTSSEAFFYSNQQLDALLEALRAGTKLQKATWGIAETQLLAQVVPTLRQAVYGIRERNRLEKHSNTVRAVSFSPDGKTIVSTSWDNTVRLWNLQGQLLETLNGHSSAVIGVSFSPDGKTIASASSDKTVRLWNLQGQLLKTFNGHSAEVIGVSFSPDGKTIASASWDNTVRLWNLQGQLLKTFNGHSDGVIGVSFSSDGKTIASASSDKTVRLWNLQGQLLKTLSGHSDRVYGVSFSPDGKTIASASSDKTIRLWNLQGQLLKTLNGHSDGVIGVSFSPNGKTIASASSDKTVRLWNLQGQLPTLNGHSDALRGVSFSPNDKRIASVSLGKTVSLSDLQGQLPTLNGHSDAVWGVSFSPDGKTIASASSDKTVRLWNLQGQLLKTLNDDSDAVWGVSFSPDGKTIASASSDNTAISDLLVRGCNWVRDYLQTNPNVSESDMHMCDGIK</sequence>
<feature type="repeat" description="WD" evidence="3">
    <location>
        <begin position="634"/>
        <end position="668"/>
    </location>
</feature>
<name>A0A856MHE8_9CYAN</name>
<dbReference type="Pfam" id="PF20703">
    <property type="entry name" value="nSTAND1"/>
    <property type="match status" value="1"/>
</dbReference>
<feature type="repeat" description="WD" evidence="3">
    <location>
        <begin position="716"/>
        <end position="750"/>
    </location>
</feature>
<dbReference type="InterPro" id="IPR049052">
    <property type="entry name" value="nSTAND1"/>
</dbReference>
<dbReference type="CDD" id="cd00200">
    <property type="entry name" value="WD40"/>
    <property type="match status" value="1"/>
</dbReference>
<dbReference type="EMBL" id="CP030118">
    <property type="protein sequence ID" value="QDL10663.1"/>
    <property type="molecule type" value="Genomic_DNA"/>
</dbReference>
<dbReference type="KEGG" id="bsen:DP114_24650"/>
<organism evidence="7 8">
    <name type="scientific">Brasilonema sennae CENA114</name>
    <dbReference type="NCBI Taxonomy" id="415709"/>
    <lineage>
        <taxon>Bacteria</taxon>
        <taxon>Bacillati</taxon>
        <taxon>Cyanobacteriota</taxon>
        <taxon>Cyanophyceae</taxon>
        <taxon>Nostocales</taxon>
        <taxon>Scytonemataceae</taxon>
        <taxon>Brasilonema</taxon>
        <taxon>Bromeliae group (in: Brasilonema)</taxon>
    </lineage>
</organism>
<dbReference type="SUPFAM" id="SSF50978">
    <property type="entry name" value="WD40 repeat-like"/>
    <property type="match status" value="1"/>
</dbReference>
<dbReference type="Gene3D" id="3.40.50.300">
    <property type="entry name" value="P-loop containing nucleotide triphosphate hydrolases"/>
    <property type="match status" value="1"/>
</dbReference>
<keyword evidence="8" id="KW-1185">Reference proteome</keyword>
<keyword evidence="2" id="KW-0677">Repeat</keyword>
<dbReference type="SMART" id="SM00320">
    <property type="entry name" value="WD40"/>
    <property type="match status" value="9"/>
</dbReference>
<dbReference type="PROSITE" id="PS00678">
    <property type="entry name" value="WD_REPEATS_1"/>
    <property type="match status" value="7"/>
</dbReference>
<dbReference type="PRINTS" id="PR00320">
    <property type="entry name" value="GPROTEINBRPT"/>
</dbReference>
<dbReference type="PROSITE" id="PS50082">
    <property type="entry name" value="WD_REPEATS_2"/>
    <property type="match status" value="7"/>
</dbReference>
<dbReference type="Pfam" id="PF00400">
    <property type="entry name" value="WD40"/>
    <property type="match status" value="9"/>
</dbReference>
<keyword evidence="5" id="KW-1133">Transmembrane helix</keyword>
<feature type="region of interest" description="Disordered" evidence="4">
    <location>
        <begin position="503"/>
        <end position="524"/>
    </location>
</feature>
<evidence type="ECO:0000256" key="5">
    <source>
        <dbReference type="SAM" id="Phobius"/>
    </source>
</evidence>
<protein>
    <recommendedName>
        <fullName evidence="6">Novel STAND NTPase 1 domain-containing protein</fullName>
    </recommendedName>
</protein>
<feature type="repeat" description="WD" evidence="3">
    <location>
        <begin position="798"/>
        <end position="832"/>
    </location>
</feature>
<keyword evidence="5" id="KW-0472">Membrane</keyword>
<proteinExistence type="predicted"/>
<feature type="repeat" description="WD" evidence="3">
    <location>
        <begin position="919"/>
        <end position="953"/>
    </location>
</feature>
<dbReference type="InterPro" id="IPR027417">
    <property type="entry name" value="P-loop_NTPase"/>
</dbReference>
<feature type="transmembrane region" description="Helical" evidence="5">
    <location>
        <begin position="538"/>
        <end position="561"/>
    </location>
</feature>
<feature type="domain" description="Novel STAND NTPase 1" evidence="6">
    <location>
        <begin position="10"/>
        <end position="459"/>
    </location>
</feature>
<dbReference type="Gene3D" id="2.130.10.10">
    <property type="entry name" value="YVTN repeat-like/Quinoprotein amine dehydrogenase"/>
    <property type="match status" value="2"/>
</dbReference>
<dbReference type="InterPro" id="IPR020472">
    <property type="entry name" value="WD40_PAC1"/>
</dbReference>
<dbReference type="SUPFAM" id="SSF52540">
    <property type="entry name" value="P-loop containing nucleoside triphosphate hydrolases"/>
    <property type="match status" value="1"/>
</dbReference>
<evidence type="ECO:0000313" key="7">
    <source>
        <dbReference type="EMBL" id="QDL10663.1"/>
    </source>
</evidence>
<accession>A0A856MHE8</accession>
<keyword evidence="5" id="KW-0812">Transmembrane</keyword>
<keyword evidence="1 3" id="KW-0853">WD repeat</keyword>
<evidence type="ECO:0000259" key="6">
    <source>
        <dbReference type="Pfam" id="PF20703"/>
    </source>
</evidence>
<dbReference type="InterPro" id="IPR001680">
    <property type="entry name" value="WD40_rpt"/>
</dbReference>
<reference evidence="7 8" key="1">
    <citation type="submission" date="2018-06" db="EMBL/GenBank/DDBJ databases">
        <title>Comparative genomics of Brasilonema spp. strains.</title>
        <authorList>
            <person name="Alvarenga D.O."/>
            <person name="Fiore M.F."/>
            <person name="Varani A.M."/>
        </authorList>
    </citation>
    <scope>NUCLEOTIDE SEQUENCE [LARGE SCALE GENOMIC DNA]</scope>
    <source>
        <strain evidence="7 8">CENA114</strain>
    </source>
</reference>